<organism evidence="1 2">
    <name type="scientific">Solirubrobacter pauli</name>
    <dbReference type="NCBI Taxonomy" id="166793"/>
    <lineage>
        <taxon>Bacteria</taxon>
        <taxon>Bacillati</taxon>
        <taxon>Actinomycetota</taxon>
        <taxon>Thermoleophilia</taxon>
        <taxon>Solirubrobacterales</taxon>
        <taxon>Solirubrobacteraceae</taxon>
        <taxon>Solirubrobacter</taxon>
    </lineage>
</organism>
<dbReference type="Proteomes" id="UP000278962">
    <property type="component" value="Unassembled WGS sequence"/>
</dbReference>
<dbReference type="AlphaFoldDB" id="A0A660L8K0"/>
<evidence type="ECO:0000313" key="1">
    <source>
        <dbReference type="EMBL" id="RKQ90270.1"/>
    </source>
</evidence>
<accession>A0A660L8K0</accession>
<keyword evidence="2" id="KW-1185">Reference proteome</keyword>
<comment type="caution">
    <text evidence="1">The sequence shown here is derived from an EMBL/GenBank/DDBJ whole genome shotgun (WGS) entry which is preliminary data.</text>
</comment>
<dbReference type="EMBL" id="RBIL01000001">
    <property type="protein sequence ID" value="RKQ90270.1"/>
    <property type="molecule type" value="Genomic_DNA"/>
</dbReference>
<reference evidence="1 2" key="1">
    <citation type="submission" date="2018-10" db="EMBL/GenBank/DDBJ databases">
        <title>Genomic Encyclopedia of Archaeal and Bacterial Type Strains, Phase II (KMG-II): from individual species to whole genera.</title>
        <authorList>
            <person name="Goeker M."/>
        </authorList>
    </citation>
    <scope>NUCLEOTIDE SEQUENCE [LARGE SCALE GENOMIC DNA]</scope>
    <source>
        <strain evidence="1 2">DSM 14954</strain>
    </source>
</reference>
<evidence type="ECO:0000313" key="2">
    <source>
        <dbReference type="Proteomes" id="UP000278962"/>
    </source>
</evidence>
<gene>
    <name evidence="1" type="ORF">C8N24_0070</name>
</gene>
<dbReference type="RefSeq" id="WP_147447519.1">
    <property type="nucleotide sequence ID" value="NZ_RBIL01000001.1"/>
</dbReference>
<name>A0A660L8K0_9ACTN</name>
<dbReference type="OrthoDB" id="5241030at2"/>
<proteinExistence type="predicted"/>
<sequence length="331" mass="37873">MIWPNADSAVNSDPWLVEHHDQLRRMRPRVLGVNFVTGLSEAEARRQLETLSAVLAESSRWQGYRDPSAPIFLDYQVGEILDFTEPAGHVDRNSARFPREPNGIHLDYAALYELIDAEARVASGDVHEVWLLADHTDHTWPWETIEVKAGYDAALAPTGGFARYAGNSGEHTAPWIGRSLRVLFVNHARGVGCAMESLGHSLERMATCGAIPYYERYFRDYAMLHLYGRKRVRHRRRSVSAGGNVHFMPNGRFDYDLEGQGPVLSTIETWRQRDQVAVPWTPAPLERYRDFAPDCMGRWVVYWRQNMPGLDNAALDDAGRPMKNWWPFLFY</sequence>
<protein>
    <submittedName>
        <fullName evidence="1">Uncharacterized protein</fullName>
    </submittedName>
</protein>